<comment type="subcellular location">
    <subcellularLocation>
        <location evidence="1">Secreted</location>
    </subcellularLocation>
</comment>
<name>A0ABV3GG09_MICGL</name>
<dbReference type="InterPro" id="IPR002509">
    <property type="entry name" value="NODB_dom"/>
</dbReference>
<dbReference type="Proteomes" id="UP001551675">
    <property type="component" value="Unassembled WGS sequence"/>
</dbReference>
<dbReference type="RefSeq" id="WP_358134072.1">
    <property type="nucleotide sequence ID" value="NZ_JBFALK010000009.1"/>
</dbReference>
<protein>
    <submittedName>
        <fullName evidence="4">Polysaccharide deacetylase family protein</fullName>
        <ecNumber evidence="4">3.-.-.-</ecNumber>
    </submittedName>
</protein>
<sequence>MPAIWMYHSIDHYTYDPYTLTVTPENFESQIRWIYKQDKRGVTMRELLSADDPSGMIALTFDDGYVDFMEQALPILRRYDFTASLYIVSGLLSQFNKWDQPGPRKELMGADHLREAADAGMEIASHGLTHTSLTTLDDQGLADELSRSREILRDITGQPADGICYPYGAADVRVLDAVRAAGYTYGCVTVDPYRDQGPYAFTRACIGDGFGSLRLHAAPAEKWLRTMVRRIRPVRTAGHIGAIPPLIDGIARIADSVHI</sequence>
<dbReference type="GO" id="GO:0016787">
    <property type="term" value="F:hydrolase activity"/>
    <property type="evidence" value="ECO:0007669"/>
    <property type="project" value="UniProtKB-KW"/>
</dbReference>
<evidence type="ECO:0000313" key="5">
    <source>
        <dbReference type="Proteomes" id="UP001551675"/>
    </source>
</evidence>
<dbReference type="SUPFAM" id="SSF88713">
    <property type="entry name" value="Glycoside hydrolase/deacetylase"/>
    <property type="match status" value="1"/>
</dbReference>
<evidence type="ECO:0000313" key="4">
    <source>
        <dbReference type="EMBL" id="MEV0970570.1"/>
    </source>
</evidence>
<proteinExistence type="predicted"/>
<dbReference type="CDD" id="cd10918">
    <property type="entry name" value="CE4_NodB_like_5s_6s"/>
    <property type="match status" value="1"/>
</dbReference>
<evidence type="ECO:0000256" key="1">
    <source>
        <dbReference type="ARBA" id="ARBA00004613"/>
    </source>
</evidence>
<dbReference type="InterPro" id="IPR011330">
    <property type="entry name" value="Glyco_hydro/deAcase_b/a-brl"/>
</dbReference>
<dbReference type="InterPro" id="IPR051398">
    <property type="entry name" value="Polysacch_Deacetylase"/>
</dbReference>
<dbReference type="PROSITE" id="PS51677">
    <property type="entry name" value="NODB"/>
    <property type="match status" value="1"/>
</dbReference>
<reference evidence="4 5" key="1">
    <citation type="submission" date="2024-06" db="EMBL/GenBank/DDBJ databases">
        <title>The Natural Products Discovery Center: Release of the First 8490 Sequenced Strains for Exploring Actinobacteria Biosynthetic Diversity.</title>
        <authorList>
            <person name="Kalkreuter E."/>
            <person name="Kautsar S.A."/>
            <person name="Yang D."/>
            <person name="Bader C.D."/>
            <person name="Teijaro C.N."/>
            <person name="Fluegel L."/>
            <person name="Davis C.M."/>
            <person name="Simpson J.R."/>
            <person name="Lauterbach L."/>
            <person name="Steele A.D."/>
            <person name="Gui C."/>
            <person name="Meng S."/>
            <person name="Li G."/>
            <person name="Viehrig K."/>
            <person name="Ye F."/>
            <person name="Su P."/>
            <person name="Kiefer A.F."/>
            <person name="Nichols A."/>
            <person name="Cepeda A.J."/>
            <person name="Yan W."/>
            <person name="Fan B."/>
            <person name="Jiang Y."/>
            <person name="Adhikari A."/>
            <person name="Zheng C.-J."/>
            <person name="Schuster L."/>
            <person name="Cowan T.M."/>
            <person name="Smanski M.J."/>
            <person name="Chevrette M.G."/>
            <person name="De Carvalho L.P.S."/>
            <person name="Shen B."/>
        </authorList>
    </citation>
    <scope>NUCLEOTIDE SEQUENCE [LARGE SCALE GENOMIC DNA]</scope>
    <source>
        <strain evidence="4 5">NPDC050100</strain>
    </source>
</reference>
<keyword evidence="2" id="KW-0732">Signal</keyword>
<organism evidence="4 5">
    <name type="scientific">Microtetraspora glauca</name>
    <dbReference type="NCBI Taxonomy" id="1996"/>
    <lineage>
        <taxon>Bacteria</taxon>
        <taxon>Bacillati</taxon>
        <taxon>Actinomycetota</taxon>
        <taxon>Actinomycetes</taxon>
        <taxon>Streptosporangiales</taxon>
        <taxon>Streptosporangiaceae</taxon>
        <taxon>Microtetraspora</taxon>
    </lineage>
</organism>
<dbReference type="EC" id="3.-.-.-" evidence="4"/>
<dbReference type="PANTHER" id="PTHR34216:SF3">
    <property type="entry name" value="POLY-BETA-1,6-N-ACETYL-D-GLUCOSAMINE N-DEACETYLASE"/>
    <property type="match status" value="1"/>
</dbReference>
<keyword evidence="5" id="KW-1185">Reference proteome</keyword>
<dbReference type="PANTHER" id="PTHR34216">
    <property type="match status" value="1"/>
</dbReference>
<keyword evidence="4" id="KW-0378">Hydrolase</keyword>
<accession>A0ABV3GG09</accession>
<dbReference type="EMBL" id="JBFALK010000009">
    <property type="protein sequence ID" value="MEV0970570.1"/>
    <property type="molecule type" value="Genomic_DNA"/>
</dbReference>
<evidence type="ECO:0000259" key="3">
    <source>
        <dbReference type="PROSITE" id="PS51677"/>
    </source>
</evidence>
<evidence type="ECO:0000256" key="2">
    <source>
        <dbReference type="ARBA" id="ARBA00022729"/>
    </source>
</evidence>
<feature type="domain" description="NodB homology" evidence="3">
    <location>
        <begin position="55"/>
        <end position="259"/>
    </location>
</feature>
<gene>
    <name evidence="4" type="ORF">AB0I59_18195</name>
</gene>
<dbReference type="Pfam" id="PF01522">
    <property type="entry name" value="Polysacc_deac_1"/>
    <property type="match status" value="1"/>
</dbReference>
<comment type="caution">
    <text evidence="4">The sequence shown here is derived from an EMBL/GenBank/DDBJ whole genome shotgun (WGS) entry which is preliminary data.</text>
</comment>
<dbReference type="Gene3D" id="3.20.20.370">
    <property type="entry name" value="Glycoside hydrolase/deacetylase"/>
    <property type="match status" value="1"/>
</dbReference>